<feature type="domain" description="Homeobox" evidence="12">
    <location>
        <begin position="53"/>
        <end position="113"/>
    </location>
</feature>
<protein>
    <recommendedName>
        <fullName evidence="12">Homeobox domain-containing protein</fullName>
    </recommendedName>
</protein>
<dbReference type="Pfam" id="PF00046">
    <property type="entry name" value="Homeodomain"/>
    <property type="match status" value="1"/>
</dbReference>
<evidence type="ECO:0000256" key="4">
    <source>
        <dbReference type="ARBA" id="ARBA00023155"/>
    </source>
</evidence>
<dbReference type="EMBL" id="LGRN01000085">
    <property type="protein sequence ID" value="OJD16973.1"/>
    <property type="molecule type" value="Genomic_DNA"/>
</dbReference>
<feature type="compositionally biased region" description="Polar residues" evidence="11">
    <location>
        <begin position="18"/>
        <end position="27"/>
    </location>
</feature>
<feature type="compositionally biased region" description="Basic and acidic residues" evidence="11">
    <location>
        <begin position="545"/>
        <end position="561"/>
    </location>
</feature>
<evidence type="ECO:0000256" key="9">
    <source>
        <dbReference type="PROSITE-ProRule" id="PRU00108"/>
    </source>
</evidence>
<gene>
    <name evidence="13" type="ORF">AJ78_02907</name>
</gene>
<feature type="DNA-binding region" description="Homeobox" evidence="9">
    <location>
        <begin position="55"/>
        <end position="114"/>
    </location>
</feature>
<evidence type="ECO:0000256" key="3">
    <source>
        <dbReference type="ARBA" id="ARBA00023125"/>
    </source>
</evidence>
<dbReference type="AlphaFoldDB" id="A0A1J9QNZ0"/>
<evidence type="ECO:0000256" key="10">
    <source>
        <dbReference type="RuleBase" id="RU000682"/>
    </source>
</evidence>
<dbReference type="GO" id="GO:0000981">
    <property type="term" value="F:DNA-binding transcription factor activity, RNA polymerase II-specific"/>
    <property type="evidence" value="ECO:0007669"/>
    <property type="project" value="InterPro"/>
</dbReference>
<dbReference type="SUPFAM" id="SSF46689">
    <property type="entry name" value="Homeodomain-like"/>
    <property type="match status" value="1"/>
</dbReference>
<evidence type="ECO:0000256" key="11">
    <source>
        <dbReference type="SAM" id="MobiDB-lite"/>
    </source>
</evidence>
<feature type="region of interest" description="Disordered" evidence="11">
    <location>
        <begin position="1"/>
        <end position="27"/>
    </location>
</feature>
<feature type="region of interest" description="Disordered" evidence="11">
    <location>
        <begin position="416"/>
        <end position="564"/>
    </location>
</feature>
<dbReference type="GO" id="GO:0000122">
    <property type="term" value="P:negative regulation of transcription by RNA polymerase II"/>
    <property type="evidence" value="ECO:0007669"/>
    <property type="project" value="UniProtKB-ARBA"/>
</dbReference>
<keyword evidence="5" id="KW-0804">Transcription</keyword>
<feature type="compositionally biased region" description="Basic residues" evidence="11">
    <location>
        <begin position="487"/>
        <end position="498"/>
    </location>
</feature>
<reference evidence="13 14" key="1">
    <citation type="submission" date="2015-07" db="EMBL/GenBank/DDBJ databases">
        <title>Emmonsia species relationships and genome sequence.</title>
        <authorList>
            <consortium name="The Broad Institute Genomics Platform"/>
            <person name="Cuomo C.A."/>
            <person name="Munoz J.F."/>
            <person name="Imamovic A."/>
            <person name="Priest M.E."/>
            <person name="Young S."/>
            <person name="Clay O.K."/>
            <person name="McEwen J.G."/>
        </authorList>
    </citation>
    <scope>NUCLEOTIDE SEQUENCE [LARGE SCALE GENOMIC DNA]</scope>
    <source>
        <strain evidence="13 14">UAMH 9510</strain>
    </source>
</reference>
<evidence type="ECO:0000313" key="13">
    <source>
        <dbReference type="EMBL" id="OJD16973.1"/>
    </source>
</evidence>
<feature type="compositionally biased region" description="Basic and acidic residues" evidence="11">
    <location>
        <begin position="209"/>
        <end position="220"/>
    </location>
</feature>
<dbReference type="Gene3D" id="1.10.10.60">
    <property type="entry name" value="Homeodomain-like"/>
    <property type="match status" value="1"/>
</dbReference>
<name>A0A1J9QNZ0_9EURO</name>
<dbReference type="InterPro" id="IPR017970">
    <property type="entry name" value="Homeobox_CS"/>
</dbReference>
<feature type="compositionally biased region" description="Basic and acidic residues" evidence="11">
    <location>
        <begin position="62"/>
        <end position="84"/>
    </location>
</feature>
<dbReference type="CDD" id="cd00086">
    <property type="entry name" value="homeodomain"/>
    <property type="match status" value="1"/>
</dbReference>
<dbReference type="OrthoDB" id="6159439at2759"/>
<dbReference type="PROSITE" id="PS50071">
    <property type="entry name" value="HOMEOBOX_2"/>
    <property type="match status" value="1"/>
</dbReference>
<dbReference type="FunFam" id="1.10.10.60:FF:000286">
    <property type="entry name" value="Homeobox transcription factor"/>
    <property type="match status" value="1"/>
</dbReference>
<evidence type="ECO:0000256" key="5">
    <source>
        <dbReference type="ARBA" id="ARBA00023163"/>
    </source>
</evidence>
<dbReference type="PANTHER" id="PTHR24324:SF9">
    <property type="entry name" value="HOMEOBOX DOMAIN-CONTAINING PROTEIN"/>
    <property type="match status" value="1"/>
</dbReference>
<keyword evidence="14" id="KW-1185">Reference proteome</keyword>
<evidence type="ECO:0000313" key="14">
    <source>
        <dbReference type="Proteomes" id="UP000182235"/>
    </source>
</evidence>
<feature type="region of interest" description="Disordered" evidence="11">
    <location>
        <begin position="105"/>
        <end position="272"/>
    </location>
</feature>
<comment type="caution">
    <text evidence="13">The sequence shown here is derived from an EMBL/GenBank/DDBJ whole genome shotgun (WGS) entry which is preliminary data.</text>
</comment>
<dbReference type="PANTHER" id="PTHR24324">
    <property type="entry name" value="HOMEOBOX PROTEIN HHEX"/>
    <property type="match status" value="1"/>
</dbReference>
<keyword evidence="4 9" id="KW-0371">Homeobox</keyword>
<feature type="compositionally biased region" description="Polar residues" evidence="11">
    <location>
        <begin position="160"/>
        <end position="179"/>
    </location>
</feature>
<dbReference type="GO" id="GO:0005634">
    <property type="term" value="C:nucleus"/>
    <property type="evidence" value="ECO:0007669"/>
    <property type="project" value="UniProtKB-SubCell"/>
</dbReference>
<dbReference type="InterPro" id="IPR001356">
    <property type="entry name" value="HD"/>
</dbReference>
<sequence>MSDPDESSLPAGVPEPAATTTSSGDATNNHYAFLVHSQKTLTLNLPPRVDNKALARQKRRRTSPDDQKILEAEYQRNPKPDRATRAEIVNRVTLGEKEVQIWFQNRRQNDRRRSKPLNPEDFRAPKPSGSDQGTPNGGNPVHYEDRSTLSSKSSKVDDVQTCNATRTRYTHISPNSSFGSGMGDESGGTFGSSQPSDSQVAITSQADESLSKEVAKREGHACTSEKGVSALIDQQLRTQPVSRKRSRSEPETTDTSNKHSPPTSSTFIPPSLRISLSFDGEAVVRKEGENTPSPQKPLDSIRISLSADGEALIRAANEESPTKNSPALLHNTRPAFGGLRRSISAFPLGSLKGIKEQQDPRPFGRSRDSRNWELYCDTDARTALLGSKNSILSSTSQTGNLSRRKSDLAHSRKALMPRTNLPNTLPLSEEPRGKRKKISRAMSSLARLESGHRGSTTKVGEGSIDFCAGDSDKENWIPGTQMSAARRAPKKQRSRRAVLQKPNRIGDGQNTKKLPVADSNKTQRGFGGGFANPNPSPADEDGNDGTEKSNGRPDELSRLSQDEDLDCIQGLLSLSQGAWK</sequence>
<dbReference type="InterPro" id="IPR051000">
    <property type="entry name" value="Homeobox_DNA-bind_prot"/>
</dbReference>
<dbReference type="VEuPathDB" id="FungiDB:AJ78_02907"/>
<dbReference type="SMART" id="SM00389">
    <property type="entry name" value="HOX"/>
    <property type="match status" value="1"/>
</dbReference>
<keyword evidence="2" id="KW-0805">Transcription regulation</keyword>
<comment type="subcellular location">
    <subcellularLocation>
        <location evidence="1 9 10">Nucleus</location>
    </subcellularLocation>
</comment>
<feature type="compositionally biased region" description="Polar residues" evidence="11">
    <location>
        <begin position="191"/>
        <end position="208"/>
    </location>
</feature>
<keyword evidence="6 9" id="KW-0539">Nucleus</keyword>
<organism evidence="13 14">
    <name type="scientific">Emergomyces pasteurianus Ep9510</name>
    <dbReference type="NCBI Taxonomy" id="1447872"/>
    <lineage>
        <taxon>Eukaryota</taxon>
        <taxon>Fungi</taxon>
        <taxon>Dikarya</taxon>
        <taxon>Ascomycota</taxon>
        <taxon>Pezizomycotina</taxon>
        <taxon>Eurotiomycetes</taxon>
        <taxon>Eurotiomycetidae</taxon>
        <taxon>Onygenales</taxon>
        <taxon>Ajellomycetaceae</taxon>
        <taxon>Emergomyces</taxon>
    </lineage>
</organism>
<evidence type="ECO:0000256" key="2">
    <source>
        <dbReference type="ARBA" id="ARBA00023015"/>
    </source>
</evidence>
<dbReference type="PROSITE" id="PS00027">
    <property type="entry name" value="HOMEOBOX_1"/>
    <property type="match status" value="1"/>
</dbReference>
<dbReference type="GO" id="GO:0030154">
    <property type="term" value="P:cell differentiation"/>
    <property type="evidence" value="ECO:0007669"/>
    <property type="project" value="TreeGrafter"/>
</dbReference>
<dbReference type="InterPro" id="IPR009057">
    <property type="entry name" value="Homeodomain-like_sf"/>
</dbReference>
<keyword evidence="3 9" id="KW-0238">DNA-binding</keyword>
<dbReference type="STRING" id="1447872.A0A1J9QNZ0"/>
<feature type="region of interest" description="Disordered" evidence="11">
    <location>
        <begin position="44"/>
        <end position="84"/>
    </location>
</feature>
<evidence type="ECO:0000259" key="12">
    <source>
        <dbReference type="PROSITE" id="PS50071"/>
    </source>
</evidence>
<dbReference type="GO" id="GO:0000978">
    <property type="term" value="F:RNA polymerase II cis-regulatory region sequence-specific DNA binding"/>
    <property type="evidence" value="ECO:0007669"/>
    <property type="project" value="TreeGrafter"/>
</dbReference>
<comment type="subunit">
    <text evidence="8">Interacts with MCM1.</text>
</comment>
<feature type="compositionally biased region" description="Low complexity" evidence="11">
    <location>
        <begin position="260"/>
        <end position="271"/>
    </location>
</feature>
<evidence type="ECO:0000256" key="7">
    <source>
        <dbReference type="ARBA" id="ARBA00023306"/>
    </source>
</evidence>
<evidence type="ECO:0000256" key="6">
    <source>
        <dbReference type="ARBA" id="ARBA00023242"/>
    </source>
</evidence>
<evidence type="ECO:0000256" key="8">
    <source>
        <dbReference type="ARBA" id="ARBA00065092"/>
    </source>
</evidence>
<evidence type="ECO:0000256" key="1">
    <source>
        <dbReference type="ARBA" id="ARBA00004123"/>
    </source>
</evidence>
<accession>A0A1J9QNZ0</accession>
<proteinExistence type="predicted"/>
<dbReference type="Proteomes" id="UP000182235">
    <property type="component" value="Unassembled WGS sequence"/>
</dbReference>
<dbReference type="GO" id="GO:0000082">
    <property type="term" value="P:G1/S transition of mitotic cell cycle"/>
    <property type="evidence" value="ECO:0007669"/>
    <property type="project" value="UniProtKB-ARBA"/>
</dbReference>
<feature type="compositionally biased region" description="Gly residues" evidence="11">
    <location>
        <begin position="180"/>
        <end position="190"/>
    </location>
</feature>
<keyword evidence="7" id="KW-0131">Cell cycle</keyword>